<keyword evidence="7" id="KW-0539">Nucleus</keyword>
<gene>
    <name evidence="9" type="ORF">CVIRNUC_001848</name>
</gene>
<feature type="domain" description="Fe2OG dioxygenase" evidence="8">
    <location>
        <begin position="122"/>
        <end position="242"/>
    </location>
</feature>
<dbReference type="Proteomes" id="UP001314263">
    <property type="component" value="Unassembled WGS sequence"/>
</dbReference>
<evidence type="ECO:0000259" key="8">
    <source>
        <dbReference type="PROSITE" id="PS51471"/>
    </source>
</evidence>
<reference evidence="9 10" key="1">
    <citation type="submission" date="2023-10" db="EMBL/GenBank/DDBJ databases">
        <authorList>
            <person name="Maclean D."/>
            <person name="Macfadyen A."/>
        </authorList>
    </citation>
    <scope>NUCLEOTIDE SEQUENCE [LARGE SCALE GENOMIC DNA]</scope>
</reference>
<evidence type="ECO:0000256" key="4">
    <source>
        <dbReference type="ARBA" id="ARBA00022964"/>
    </source>
</evidence>
<evidence type="ECO:0000256" key="1">
    <source>
        <dbReference type="ARBA" id="ARBA00004123"/>
    </source>
</evidence>
<keyword evidence="10" id="KW-1185">Reference proteome</keyword>
<name>A0AAV1HXD2_9CHLO</name>
<keyword evidence="3" id="KW-0479">Metal-binding</keyword>
<accession>A0AAV1HXD2</accession>
<sequence length="250" mass="28021">MDWVPLPKETSRSTLPAPTRGKDHSLLIYKHWCMLNQWRVGTLPEVHYIPAYISEEDERRLLDRISSSKAPWTEVSGRRLRNYGGTIHDKSQALLQTPMPAWLVPLLQQLARDTQAFGPGKEPNHVLLNAYMPGQGIMAHQDGPLYHPGACIVSLSSPTVMHFTRKGPNPGSPGVKELSVALMPRSLLVFSAEAYTDCLHGIDPDSNHPVEAVCNRETLASDVGHELVPREERYSLTIRRVLKSRALIKR</sequence>
<dbReference type="PANTHER" id="PTHR46030:SF1">
    <property type="entry name" value="ALPHA-KETOGLUTARATE-DEPENDENT DIOXYGENASE ALKB HOMOLOG 6"/>
    <property type="match status" value="1"/>
</dbReference>
<dbReference type="GO" id="GO:0046872">
    <property type="term" value="F:metal ion binding"/>
    <property type="evidence" value="ECO:0007669"/>
    <property type="project" value="UniProtKB-KW"/>
</dbReference>
<dbReference type="InterPro" id="IPR032862">
    <property type="entry name" value="ALKBH6"/>
</dbReference>
<dbReference type="InterPro" id="IPR037151">
    <property type="entry name" value="AlkB-like_sf"/>
</dbReference>
<keyword evidence="5" id="KW-0560">Oxidoreductase</keyword>
<dbReference type="Gene3D" id="2.60.120.590">
    <property type="entry name" value="Alpha-ketoglutarate-dependent dioxygenase AlkB-like"/>
    <property type="match status" value="1"/>
</dbReference>
<evidence type="ECO:0000256" key="6">
    <source>
        <dbReference type="ARBA" id="ARBA00023004"/>
    </source>
</evidence>
<evidence type="ECO:0000256" key="5">
    <source>
        <dbReference type="ARBA" id="ARBA00023002"/>
    </source>
</evidence>
<evidence type="ECO:0000313" key="9">
    <source>
        <dbReference type="EMBL" id="CAK0748640.1"/>
    </source>
</evidence>
<dbReference type="InterPro" id="IPR005123">
    <property type="entry name" value="Oxoglu/Fe-dep_dioxygenase_dom"/>
</dbReference>
<dbReference type="SUPFAM" id="SSF51197">
    <property type="entry name" value="Clavaminate synthase-like"/>
    <property type="match status" value="1"/>
</dbReference>
<dbReference type="EMBL" id="CAUYUE010000003">
    <property type="protein sequence ID" value="CAK0748640.1"/>
    <property type="molecule type" value="Genomic_DNA"/>
</dbReference>
<comment type="similarity">
    <text evidence="2">Belongs to the alkB family.</text>
</comment>
<dbReference type="PROSITE" id="PS51471">
    <property type="entry name" value="FE2OG_OXY"/>
    <property type="match status" value="1"/>
</dbReference>
<dbReference type="InterPro" id="IPR027450">
    <property type="entry name" value="AlkB-like"/>
</dbReference>
<proteinExistence type="inferred from homology"/>
<keyword evidence="6" id="KW-0408">Iron</keyword>
<evidence type="ECO:0000256" key="3">
    <source>
        <dbReference type="ARBA" id="ARBA00022723"/>
    </source>
</evidence>
<dbReference type="AlphaFoldDB" id="A0AAV1HXD2"/>
<dbReference type="Pfam" id="PF13532">
    <property type="entry name" value="2OG-FeII_Oxy_2"/>
    <property type="match status" value="1"/>
</dbReference>
<dbReference type="PANTHER" id="PTHR46030">
    <property type="entry name" value="ALPHA-KETOGLUTARATE-DEPENDENT DIOXYGENASE ALKB HOMOLOG 6"/>
    <property type="match status" value="1"/>
</dbReference>
<evidence type="ECO:0000256" key="7">
    <source>
        <dbReference type="ARBA" id="ARBA00023242"/>
    </source>
</evidence>
<comment type="caution">
    <text evidence="9">The sequence shown here is derived from an EMBL/GenBank/DDBJ whole genome shotgun (WGS) entry which is preliminary data.</text>
</comment>
<dbReference type="GO" id="GO:0005634">
    <property type="term" value="C:nucleus"/>
    <property type="evidence" value="ECO:0007669"/>
    <property type="project" value="UniProtKB-SubCell"/>
</dbReference>
<comment type="subcellular location">
    <subcellularLocation>
        <location evidence="1">Nucleus</location>
    </subcellularLocation>
</comment>
<evidence type="ECO:0000313" key="10">
    <source>
        <dbReference type="Proteomes" id="UP001314263"/>
    </source>
</evidence>
<keyword evidence="4" id="KW-0223">Dioxygenase</keyword>
<evidence type="ECO:0000256" key="2">
    <source>
        <dbReference type="ARBA" id="ARBA00007879"/>
    </source>
</evidence>
<dbReference type="GO" id="GO:0051213">
    <property type="term" value="F:dioxygenase activity"/>
    <property type="evidence" value="ECO:0007669"/>
    <property type="project" value="UniProtKB-KW"/>
</dbReference>
<protein>
    <recommendedName>
        <fullName evidence="8">Fe2OG dioxygenase domain-containing protein</fullName>
    </recommendedName>
</protein>
<organism evidence="9 10">
    <name type="scientific">Coccomyxa viridis</name>
    <dbReference type="NCBI Taxonomy" id="1274662"/>
    <lineage>
        <taxon>Eukaryota</taxon>
        <taxon>Viridiplantae</taxon>
        <taxon>Chlorophyta</taxon>
        <taxon>core chlorophytes</taxon>
        <taxon>Trebouxiophyceae</taxon>
        <taxon>Trebouxiophyceae incertae sedis</taxon>
        <taxon>Coccomyxaceae</taxon>
        <taxon>Coccomyxa</taxon>
    </lineage>
</organism>